<evidence type="ECO:0000256" key="2">
    <source>
        <dbReference type="ARBA" id="ARBA00022598"/>
    </source>
</evidence>
<keyword evidence="2 7" id="KW-0436">Ligase</keyword>
<dbReference type="InterPro" id="IPR000120">
    <property type="entry name" value="Amidase"/>
</dbReference>
<dbReference type="InterPro" id="IPR036928">
    <property type="entry name" value="AS_sf"/>
</dbReference>
<dbReference type="EMBL" id="MHLP01000029">
    <property type="protein sequence ID" value="OGZ12035.1"/>
    <property type="molecule type" value="Genomic_DNA"/>
</dbReference>
<dbReference type="SUPFAM" id="SSF75304">
    <property type="entry name" value="Amidase signature (AS) enzymes"/>
    <property type="match status" value="1"/>
</dbReference>
<dbReference type="PROSITE" id="PS00571">
    <property type="entry name" value="AMIDASES"/>
    <property type="match status" value="1"/>
</dbReference>
<comment type="subunit">
    <text evidence="7">Heterotrimer of A, B and C subunits.</text>
</comment>
<dbReference type="GO" id="GO:0050567">
    <property type="term" value="F:glutaminyl-tRNA synthase (glutamine-hydrolyzing) activity"/>
    <property type="evidence" value="ECO:0007669"/>
    <property type="project" value="UniProtKB-UniRule"/>
</dbReference>
<evidence type="ECO:0000256" key="7">
    <source>
        <dbReference type="HAMAP-Rule" id="MF_00120"/>
    </source>
</evidence>
<evidence type="ECO:0000256" key="1">
    <source>
        <dbReference type="ARBA" id="ARBA00008069"/>
    </source>
</evidence>
<feature type="active site" description="Acyl-ester intermediate" evidence="7">
    <location>
        <position position="172"/>
    </location>
</feature>
<evidence type="ECO:0000313" key="9">
    <source>
        <dbReference type="EMBL" id="OGZ12035.1"/>
    </source>
</evidence>
<evidence type="ECO:0000256" key="5">
    <source>
        <dbReference type="ARBA" id="ARBA00022917"/>
    </source>
</evidence>
<accession>A0A1G2DEH4</accession>
<name>A0A1G2DEH4_9BACT</name>
<evidence type="ECO:0000256" key="6">
    <source>
        <dbReference type="ARBA" id="ARBA00047407"/>
    </source>
</evidence>
<proteinExistence type="inferred from homology"/>
<dbReference type="Proteomes" id="UP000178534">
    <property type="component" value="Unassembled WGS sequence"/>
</dbReference>
<comment type="caution">
    <text evidence="9">The sequence shown here is derived from an EMBL/GenBank/DDBJ whole genome shotgun (WGS) entry which is preliminary data.</text>
</comment>
<dbReference type="GO" id="GO:0030956">
    <property type="term" value="C:glutamyl-tRNA(Gln) amidotransferase complex"/>
    <property type="evidence" value="ECO:0007669"/>
    <property type="project" value="InterPro"/>
</dbReference>
<protein>
    <recommendedName>
        <fullName evidence="7">Glutamyl-tRNA(Gln) amidotransferase subunit A</fullName>
        <shortName evidence="7">Glu-ADT subunit A</shortName>
        <ecNumber evidence="7">6.3.5.7</ecNumber>
    </recommendedName>
</protein>
<dbReference type="PANTHER" id="PTHR11895:SF151">
    <property type="entry name" value="GLUTAMYL-TRNA(GLN) AMIDOTRANSFERASE SUBUNIT A"/>
    <property type="match status" value="1"/>
</dbReference>
<dbReference type="EC" id="6.3.5.7" evidence="7"/>
<evidence type="ECO:0000313" key="10">
    <source>
        <dbReference type="Proteomes" id="UP000178534"/>
    </source>
</evidence>
<dbReference type="Gene3D" id="3.90.1300.10">
    <property type="entry name" value="Amidase signature (AS) domain"/>
    <property type="match status" value="1"/>
</dbReference>
<dbReference type="AlphaFoldDB" id="A0A1G2DEH4"/>
<organism evidence="9 10">
    <name type="scientific">Candidatus Lloydbacteria bacterium RIFCSPLOWO2_01_FULL_50_20</name>
    <dbReference type="NCBI Taxonomy" id="1798665"/>
    <lineage>
        <taxon>Bacteria</taxon>
        <taxon>Candidatus Lloydiibacteriota</taxon>
    </lineage>
</organism>
<feature type="domain" description="Amidase" evidence="8">
    <location>
        <begin position="20"/>
        <end position="460"/>
    </location>
</feature>
<gene>
    <name evidence="7" type="primary">gatA</name>
    <name evidence="9" type="ORF">A2942_02210</name>
</gene>
<keyword evidence="4 7" id="KW-0067">ATP-binding</keyword>
<evidence type="ECO:0000256" key="4">
    <source>
        <dbReference type="ARBA" id="ARBA00022840"/>
    </source>
</evidence>
<dbReference type="NCBIfam" id="TIGR00132">
    <property type="entry name" value="gatA"/>
    <property type="match status" value="1"/>
</dbReference>
<dbReference type="InterPro" id="IPR020556">
    <property type="entry name" value="Amidase_CS"/>
</dbReference>
<sequence length="472" mass="50629">MLTIAAAQRALRNKEYSAKELTQAVVSRAKEKNPDINAYAELFDDAMASAEVADRMLSEGKAAPLAGIPLGVKDNMLMKGKISASGSKILMNHRAVYDATVIGKLRSAGAVIVGRTNMDEFAMGSSSETCAYGAVKNPIDISRVPGGSSGGSAAAVAMGGALGALGSDTGGSIRQPAAHCGVVGMKPTYGRVSRYGLMALASSLDQIGPFAKTVEDAEILYQAIEGHDPMDSTALTEKHESEKGEQKEKFTIGIPESFIAMDGIDEDVRENFRLIIEKLKGEGHEVKTVSLPSLPHALPVYYIIMPAEVSANLARYDGIRYGFSKEADTLMEVYRQSRGEGFGKEARRRILLGTYVLSAGYYDAYYNKAVAVRRLITEELMRTFSDVDLIATPTTPSPAFKLGEKMTDPLKMYLEDIFTVPANIAGIPGISVPSGTVLRDQTTLPVGIQFMAAPFSEDALFAIGKDVENVRI</sequence>
<comment type="function">
    <text evidence="7">Allows the formation of correctly charged Gln-tRNA(Gln) through the transamidation of misacylated Glu-tRNA(Gln) in organisms which lack glutaminyl-tRNA synthetase. The reaction takes place in the presence of glutamine and ATP through an activated gamma-phospho-Glu-tRNA(Gln).</text>
</comment>
<comment type="similarity">
    <text evidence="1 7">Belongs to the amidase family. GatA subfamily.</text>
</comment>
<feature type="active site" description="Charge relay system" evidence="7">
    <location>
        <position position="148"/>
    </location>
</feature>
<dbReference type="STRING" id="1798665.A2942_02210"/>
<evidence type="ECO:0000259" key="8">
    <source>
        <dbReference type="Pfam" id="PF01425"/>
    </source>
</evidence>
<reference evidence="9 10" key="1">
    <citation type="journal article" date="2016" name="Nat. Commun.">
        <title>Thousands of microbial genomes shed light on interconnected biogeochemical processes in an aquifer system.</title>
        <authorList>
            <person name="Anantharaman K."/>
            <person name="Brown C.T."/>
            <person name="Hug L.A."/>
            <person name="Sharon I."/>
            <person name="Castelle C.J."/>
            <person name="Probst A.J."/>
            <person name="Thomas B.C."/>
            <person name="Singh A."/>
            <person name="Wilkins M.J."/>
            <person name="Karaoz U."/>
            <person name="Brodie E.L."/>
            <person name="Williams K.H."/>
            <person name="Hubbard S.S."/>
            <person name="Banfield J.F."/>
        </authorList>
    </citation>
    <scope>NUCLEOTIDE SEQUENCE [LARGE SCALE GENOMIC DNA]</scope>
</reference>
<dbReference type="GO" id="GO:0005524">
    <property type="term" value="F:ATP binding"/>
    <property type="evidence" value="ECO:0007669"/>
    <property type="project" value="UniProtKB-KW"/>
</dbReference>
<dbReference type="Pfam" id="PF01425">
    <property type="entry name" value="Amidase"/>
    <property type="match status" value="1"/>
</dbReference>
<comment type="catalytic activity">
    <reaction evidence="6 7">
        <text>L-glutamyl-tRNA(Gln) + L-glutamine + ATP + H2O = L-glutaminyl-tRNA(Gln) + L-glutamate + ADP + phosphate + H(+)</text>
        <dbReference type="Rhea" id="RHEA:17521"/>
        <dbReference type="Rhea" id="RHEA-COMP:9681"/>
        <dbReference type="Rhea" id="RHEA-COMP:9684"/>
        <dbReference type="ChEBI" id="CHEBI:15377"/>
        <dbReference type="ChEBI" id="CHEBI:15378"/>
        <dbReference type="ChEBI" id="CHEBI:29985"/>
        <dbReference type="ChEBI" id="CHEBI:30616"/>
        <dbReference type="ChEBI" id="CHEBI:43474"/>
        <dbReference type="ChEBI" id="CHEBI:58359"/>
        <dbReference type="ChEBI" id="CHEBI:78520"/>
        <dbReference type="ChEBI" id="CHEBI:78521"/>
        <dbReference type="ChEBI" id="CHEBI:456216"/>
        <dbReference type="EC" id="6.3.5.7"/>
    </reaction>
</comment>
<dbReference type="InterPro" id="IPR023631">
    <property type="entry name" value="Amidase_dom"/>
</dbReference>
<keyword evidence="5 7" id="KW-0648">Protein biosynthesis</keyword>
<feature type="active site" description="Charge relay system" evidence="7">
    <location>
        <position position="73"/>
    </location>
</feature>
<evidence type="ECO:0000256" key="3">
    <source>
        <dbReference type="ARBA" id="ARBA00022741"/>
    </source>
</evidence>
<dbReference type="PANTHER" id="PTHR11895">
    <property type="entry name" value="TRANSAMIDASE"/>
    <property type="match status" value="1"/>
</dbReference>
<keyword evidence="3 7" id="KW-0547">Nucleotide-binding</keyword>
<dbReference type="InterPro" id="IPR004412">
    <property type="entry name" value="GatA"/>
</dbReference>
<dbReference type="GO" id="GO:0006412">
    <property type="term" value="P:translation"/>
    <property type="evidence" value="ECO:0007669"/>
    <property type="project" value="UniProtKB-UniRule"/>
</dbReference>
<dbReference type="HAMAP" id="MF_00120">
    <property type="entry name" value="GatA"/>
    <property type="match status" value="1"/>
</dbReference>